<dbReference type="RefSeq" id="WP_098469733.1">
    <property type="nucleotide sequence ID" value="NZ_PDJD01000001.1"/>
</dbReference>
<dbReference type="AlphaFoldDB" id="A0A2A9D262"/>
<gene>
    <name evidence="2" type="ORF">ATL40_2423</name>
</gene>
<evidence type="ECO:0000256" key="1">
    <source>
        <dbReference type="SAM" id="Phobius"/>
    </source>
</evidence>
<evidence type="ECO:0000313" key="3">
    <source>
        <dbReference type="Proteomes" id="UP000224915"/>
    </source>
</evidence>
<organism evidence="2 3">
    <name type="scientific">Serinibacter salmoneus</name>
    <dbReference type="NCBI Taxonomy" id="556530"/>
    <lineage>
        <taxon>Bacteria</taxon>
        <taxon>Bacillati</taxon>
        <taxon>Actinomycetota</taxon>
        <taxon>Actinomycetes</taxon>
        <taxon>Micrococcales</taxon>
        <taxon>Beutenbergiaceae</taxon>
        <taxon>Serinibacter</taxon>
    </lineage>
</organism>
<evidence type="ECO:0000313" key="2">
    <source>
        <dbReference type="EMBL" id="PFG20808.1"/>
    </source>
</evidence>
<dbReference type="Proteomes" id="UP000224915">
    <property type="component" value="Unassembled WGS sequence"/>
</dbReference>
<name>A0A2A9D262_9MICO</name>
<feature type="transmembrane region" description="Helical" evidence="1">
    <location>
        <begin position="56"/>
        <end position="78"/>
    </location>
</feature>
<reference evidence="2 3" key="1">
    <citation type="submission" date="2017-10" db="EMBL/GenBank/DDBJ databases">
        <title>Sequencing the genomes of 1000 actinobacteria strains.</title>
        <authorList>
            <person name="Klenk H.-P."/>
        </authorList>
    </citation>
    <scope>NUCLEOTIDE SEQUENCE [LARGE SCALE GENOMIC DNA]</scope>
    <source>
        <strain evidence="2 3">DSM 21801</strain>
    </source>
</reference>
<dbReference type="EMBL" id="PDJD01000001">
    <property type="protein sequence ID" value="PFG20808.1"/>
    <property type="molecule type" value="Genomic_DNA"/>
</dbReference>
<accession>A0A2A9D262</accession>
<keyword evidence="3" id="KW-1185">Reference proteome</keyword>
<keyword evidence="1" id="KW-1133">Transmembrane helix</keyword>
<sequence length="88" mass="8516">MTSTVSTTASTASTAVAKAAVSRAWQTRILIVGGTLGLLAMVALFVAGILTSTPGMTVASSSGFAALAGSLTTAFVVVRRQAAAAGAA</sequence>
<keyword evidence="1" id="KW-0812">Transmembrane</keyword>
<proteinExistence type="predicted"/>
<keyword evidence="1" id="KW-0472">Membrane</keyword>
<comment type="caution">
    <text evidence="2">The sequence shown here is derived from an EMBL/GenBank/DDBJ whole genome shotgun (WGS) entry which is preliminary data.</text>
</comment>
<protein>
    <submittedName>
        <fullName evidence="2">Uncharacterized protein</fullName>
    </submittedName>
</protein>
<feature type="transmembrane region" description="Helical" evidence="1">
    <location>
        <begin position="29"/>
        <end position="50"/>
    </location>
</feature>